<keyword evidence="1" id="KW-0472">Membrane</keyword>
<dbReference type="AlphaFoldDB" id="A0A1X1RE10"/>
<dbReference type="Pfam" id="PF20990">
    <property type="entry name" value="DUF2207_C"/>
    <property type="match status" value="1"/>
</dbReference>
<keyword evidence="2" id="KW-0732">Signal</keyword>
<proteinExistence type="predicted"/>
<comment type="caution">
    <text evidence="4">The sequence shown here is derived from an EMBL/GenBank/DDBJ whole genome shotgun (WGS) entry which is preliminary data.</text>
</comment>
<dbReference type="Proteomes" id="UP000193484">
    <property type="component" value="Unassembled WGS sequence"/>
</dbReference>
<feature type="transmembrane region" description="Helical" evidence="1">
    <location>
        <begin position="388"/>
        <end position="405"/>
    </location>
</feature>
<feature type="domain" description="Predicted membrane protein YciQ-like C-terminal" evidence="3">
    <location>
        <begin position="276"/>
        <end position="479"/>
    </location>
</feature>
<keyword evidence="1" id="KW-0812">Transmembrane</keyword>
<accession>A0A1X1RE10</accession>
<reference evidence="4 5" key="1">
    <citation type="submission" date="2016-01" db="EMBL/GenBank/DDBJ databases">
        <title>The new phylogeny of the genus Mycobacterium.</title>
        <authorList>
            <person name="Tarcisio F."/>
            <person name="Conor M."/>
            <person name="Antonella G."/>
            <person name="Elisabetta G."/>
            <person name="Giulia F.S."/>
            <person name="Sara T."/>
            <person name="Anna F."/>
            <person name="Clotilde B."/>
            <person name="Roberto B."/>
            <person name="Veronica D.S."/>
            <person name="Fabio R."/>
            <person name="Monica P."/>
            <person name="Olivier J."/>
            <person name="Enrico T."/>
            <person name="Nicola S."/>
        </authorList>
    </citation>
    <scope>NUCLEOTIDE SEQUENCE [LARGE SCALE GENOMIC DNA]</scope>
    <source>
        <strain evidence="4 5">DSM 44179</strain>
    </source>
</reference>
<name>A0A1X1RE10_MYCFA</name>
<dbReference type="RefSeq" id="WP_163742462.1">
    <property type="nucleotide sequence ID" value="NZ_AP022603.1"/>
</dbReference>
<evidence type="ECO:0000256" key="1">
    <source>
        <dbReference type="SAM" id="Phobius"/>
    </source>
</evidence>
<evidence type="ECO:0000259" key="3">
    <source>
        <dbReference type="Pfam" id="PF20990"/>
    </source>
</evidence>
<evidence type="ECO:0000313" key="4">
    <source>
        <dbReference type="EMBL" id="ORV03652.1"/>
    </source>
</evidence>
<feature type="transmembrane region" description="Helical" evidence="1">
    <location>
        <begin position="411"/>
        <end position="430"/>
    </location>
</feature>
<protein>
    <recommendedName>
        <fullName evidence="3">Predicted membrane protein YciQ-like C-terminal domain-containing protein</fullName>
    </recommendedName>
</protein>
<feature type="signal peptide" evidence="2">
    <location>
        <begin position="1"/>
        <end position="26"/>
    </location>
</feature>
<feature type="transmembrane region" description="Helical" evidence="1">
    <location>
        <begin position="224"/>
        <end position="245"/>
    </location>
</feature>
<dbReference type="STRING" id="1793.AWC04_09960"/>
<keyword evidence="5" id="KW-1185">Reference proteome</keyword>
<gene>
    <name evidence="4" type="ORF">AWC04_09960</name>
</gene>
<evidence type="ECO:0000313" key="5">
    <source>
        <dbReference type="Proteomes" id="UP000193484"/>
    </source>
</evidence>
<keyword evidence="1" id="KW-1133">Transmembrane helix</keyword>
<organism evidence="4 5">
    <name type="scientific">Mycolicibacterium fallax</name>
    <name type="common">Mycobacterium fallax</name>
    <dbReference type="NCBI Taxonomy" id="1793"/>
    <lineage>
        <taxon>Bacteria</taxon>
        <taxon>Bacillati</taxon>
        <taxon>Actinomycetota</taxon>
        <taxon>Actinomycetes</taxon>
        <taxon>Mycobacteriales</taxon>
        <taxon>Mycobacteriaceae</taxon>
        <taxon>Mycolicibacterium</taxon>
    </lineage>
</organism>
<dbReference type="InterPro" id="IPR048389">
    <property type="entry name" value="YciQ-like_C"/>
</dbReference>
<dbReference type="EMBL" id="LQOJ01000036">
    <property type="protein sequence ID" value="ORV03652.1"/>
    <property type="molecule type" value="Genomic_DNA"/>
</dbReference>
<feature type="chain" id="PRO_5012439657" description="Predicted membrane protein YciQ-like C-terminal domain-containing protein" evidence="2">
    <location>
        <begin position="27"/>
        <end position="541"/>
    </location>
</feature>
<evidence type="ECO:0000256" key="2">
    <source>
        <dbReference type="SAM" id="SignalP"/>
    </source>
</evidence>
<sequence length="541" mass="55405">MRSRTALLAALLLVALCTPFAPAAHAAPAPITVALDLDLQDDGTLAVSTTTTVPEGSPAIGVIPLAVPVEGNRTQHFAISDIETEGGAQADIDGDQLRIVAPAGTTTVRYRVRGTVADSPGLQQFTWILTAGWSAPVAALTGTFSSPTPRPDSPICAYGQIGVRRLCTMTQTQGGGAVSFEHRHLEAGMVAVFSVLLPAGTVTATAQFTDTVTTAGGGPAADRAASWAVLAATLLGLGLTAAAALRRRTDRAAVTGAVAPAELLAAHDGVVDFVSPDGVLPGQVGALLAGHARPADFGATVFDLAVRNYLWITEAPDRSGAVDFHIARRAPLDGAITDHERAVVEAILPNDRKSVSVAELARGGAGAVGTAAAVDEWRCERRIMLRRIGFGLLAIGALAAVGTALAGGPVLWATAVLILGAGVAVAATLLPARNRSGTRVAAALTAMRIQLATLDPDGIEPSSRPVLFQRGLSYAHALGDLRIWLRRWGGGPKATDWYRPAGDRPLAAGLPVLAALLDGIAAGPESTPAPTAAPKPGRRAH</sequence>